<keyword evidence="3" id="KW-1185">Reference proteome</keyword>
<accession>A0A4C1Y2I3</accession>
<comment type="caution">
    <text evidence="2">The sequence shown here is derived from an EMBL/GenBank/DDBJ whole genome shotgun (WGS) entry which is preliminary data.</text>
</comment>
<name>A0A4C1Y2I3_EUMVA</name>
<protein>
    <submittedName>
        <fullName evidence="2">Uncharacterized protein</fullName>
    </submittedName>
</protein>
<feature type="compositionally biased region" description="Basic and acidic residues" evidence="1">
    <location>
        <begin position="94"/>
        <end position="108"/>
    </location>
</feature>
<evidence type="ECO:0000313" key="2">
    <source>
        <dbReference type="EMBL" id="GBP69603.1"/>
    </source>
</evidence>
<organism evidence="2 3">
    <name type="scientific">Eumeta variegata</name>
    <name type="common">Bagworm moth</name>
    <name type="synonym">Eumeta japonica</name>
    <dbReference type="NCBI Taxonomy" id="151549"/>
    <lineage>
        <taxon>Eukaryota</taxon>
        <taxon>Metazoa</taxon>
        <taxon>Ecdysozoa</taxon>
        <taxon>Arthropoda</taxon>
        <taxon>Hexapoda</taxon>
        <taxon>Insecta</taxon>
        <taxon>Pterygota</taxon>
        <taxon>Neoptera</taxon>
        <taxon>Endopterygota</taxon>
        <taxon>Lepidoptera</taxon>
        <taxon>Glossata</taxon>
        <taxon>Ditrysia</taxon>
        <taxon>Tineoidea</taxon>
        <taxon>Psychidae</taxon>
        <taxon>Oiketicinae</taxon>
        <taxon>Eumeta</taxon>
    </lineage>
</organism>
<dbReference type="AlphaFoldDB" id="A0A4C1Y2I3"/>
<feature type="region of interest" description="Disordered" evidence="1">
    <location>
        <begin position="66"/>
        <end position="132"/>
    </location>
</feature>
<gene>
    <name evidence="2" type="ORF">EVAR_88689_1</name>
</gene>
<dbReference type="EMBL" id="BGZK01001046">
    <property type="protein sequence ID" value="GBP69603.1"/>
    <property type="molecule type" value="Genomic_DNA"/>
</dbReference>
<sequence>MCQELIAGDGHSSIPPAGASIAKNPPPPSSIINPEILHPLNNAAGEPPVRGRDCLYLISTPRGVRFDAPCPAGNQLNNNAKGRRRMPHTNYSRRPWEPTDGLDKPPEKHRVHQRRTGDGLGPPQNRQWLNFG</sequence>
<evidence type="ECO:0000313" key="3">
    <source>
        <dbReference type="Proteomes" id="UP000299102"/>
    </source>
</evidence>
<evidence type="ECO:0000256" key="1">
    <source>
        <dbReference type="SAM" id="MobiDB-lite"/>
    </source>
</evidence>
<feature type="region of interest" description="Disordered" evidence="1">
    <location>
        <begin position="1"/>
        <end position="45"/>
    </location>
</feature>
<dbReference type="Proteomes" id="UP000299102">
    <property type="component" value="Unassembled WGS sequence"/>
</dbReference>
<reference evidence="2 3" key="1">
    <citation type="journal article" date="2019" name="Commun. Biol.">
        <title>The bagworm genome reveals a unique fibroin gene that provides high tensile strength.</title>
        <authorList>
            <person name="Kono N."/>
            <person name="Nakamura H."/>
            <person name="Ohtoshi R."/>
            <person name="Tomita M."/>
            <person name="Numata K."/>
            <person name="Arakawa K."/>
        </authorList>
    </citation>
    <scope>NUCLEOTIDE SEQUENCE [LARGE SCALE GENOMIC DNA]</scope>
</reference>
<proteinExistence type="predicted"/>